<sequence length="463" mass="50338">MRPFWLEQALIGDTDLAPALCGVKQADICIVGGGFTGLWTALQLKRKRPSLKITVLEADLCGAGASGRNGGCMLTWSTKFFTLARLFGETEAVRLVRASEAAVQSIADFCRQHSIDADLRLDGTLYTATNPAQEGQLEPVIQALQRRNLNTWTRLCVAEVAARSGSARNLSGFFSPMAGTVHPGKLVRGLRRVALREGIEIHERTPMLSLIDAARPAVVTPAGRVEAGHVVLALNAWMPSLFSQFERSVAIVSSDMIMTDRCPERLAAIGMNHGTSVLDSRTFVYYYRTTCDGRLMLGKGGNTFSYRGRIAPVFNQRSPYEAMLTQSLRAFFPSLGDVPVIASWNGPSDRSVTGFPFFGYLNGNRAISYGFGYSGNGVAPSYMGGQLLSSLALGEDNAWTRSGLATGPRGYFPPEPVRYLGSLLVRNAIRRKENAEDRQAEPFMIDRFLARFAAAAGKSDKSG</sequence>
<dbReference type="NCBIfam" id="TIGR03329">
    <property type="entry name" value="Phn_aa_oxid"/>
    <property type="match status" value="1"/>
</dbReference>
<feature type="domain" description="FAD dependent oxidoreductase" evidence="2">
    <location>
        <begin position="27"/>
        <end position="390"/>
    </location>
</feature>
<evidence type="ECO:0000313" key="4">
    <source>
        <dbReference type="Proteomes" id="UP000414233"/>
    </source>
</evidence>
<keyword evidence="4" id="KW-1185">Reference proteome</keyword>
<organism evidence="3 4">
    <name type="scientific">Pandoraea terrae</name>
    <dbReference type="NCBI Taxonomy" id="1537710"/>
    <lineage>
        <taxon>Bacteria</taxon>
        <taxon>Pseudomonadati</taxon>
        <taxon>Pseudomonadota</taxon>
        <taxon>Betaproteobacteria</taxon>
        <taxon>Burkholderiales</taxon>
        <taxon>Burkholderiaceae</taxon>
        <taxon>Pandoraea</taxon>
    </lineage>
</organism>
<dbReference type="InterPro" id="IPR036188">
    <property type="entry name" value="FAD/NAD-bd_sf"/>
</dbReference>
<dbReference type="PANTHER" id="PTHR13847:SF285">
    <property type="entry name" value="FAD DEPENDENT OXIDOREDUCTASE DOMAIN-CONTAINING PROTEIN"/>
    <property type="match status" value="1"/>
</dbReference>
<dbReference type="PANTHER" id="PTHR13847">
    <property type="entry name" value="SARCOSINE DEHYDROGENASE-RELATED"/>
    <property type="match status" value="1"/>
</dbReference>
<dbReference type="Pfam" id="PF01266">
    <property type="entry name" value="DAO"/>
    <property type="match status" value="1"/>
</dbReference>
<dbReference type="EMBL" id="CABPRZ010000002">
    <property type="protein sequence ID" value="VVD70724.1"/>
    <property type="molecule type" value="Genomic_DNA"/>
</dbReference>
<reference evidence="3 4" key="1">
    <citation type="submission" date="2019-08" db="EMBL/GenBank/DDBJ databases">
        <authorList>
            <person name="Peeters C."/>
        </authorList>
    </citation>
    <scope>NUCLEOTIDE SEQUENCE [LARGE SCALE GENOMIC DNA]</scope>
    <source>
        <strain evidence="3 4">LMG 30175</strain>
    </source>
</reference>
<evidence type="ECO:0000256" key="1">
    <source>
        <dbReference type="ARBA" id="ARBA00023002"/>
    </source>
</evidence>
<name>A0A5E4S836_9BURK</name>
<dbReference type="InterPro" id="IPR017715">
    <property type="entry name" value="NH2-phosphonate_OxRdtase"/>
</dbReference>
<proteinExistence type="predicted"/>
<keyword evidence="1" id="KW-0560">Oxidoreductase</keyword>
<dbReference type="GO" id="GO:0016491">
    <property type="term" value="F:oxidoreductase activity"/>
    <property type="evidence" value="ECO:0007669"/>
    <property type="project" value="UniProtKB-KW"/>
</dbReference>
<dbReference type="OrthoDB" id="9342835at2"/>
<gene>
    <name evidence="3" type="ORF">PTE30175_00552</name>
</gene>
<dbReference type="Gene3D" id="3.50.50.60">
    <property type="entry name" value="FAD/NAD(P)-binding domain"/>
    <property type="match status" value="1"/>
</dbReference>
<evidence type="ECO:0000313" key="3">
    <source>
        <dbReference type="EMBL" id="VVD70724.1"/>
    </source>
</evidence>
<dbReference type="InterPro" id="IPR006076">
    <property type="entry name" value="FAD-dep_OxRdtase"/>
</dbReference>
<accession>A0A5E4S836</accession>
<dbReference type="AlphaFoldDB" id="A0A5E4S836"/>
<protein>
    <submittedName>
        <fullName evidence="3">FAD-binding oxidoreductase</fullName>
    </submittedName>
</protein>
<dbReference type="RefSeq" id="WP_150695521.1">
    <property type="nucleotide sequence ID" value="NZ_CABPRZ010000002.1"/>
</dbReference>
<dbReference type="GO" id="GO:0005737">
    <property type="term" value="C:cytoplasm"/>
    <property type="evidence" value="ECO:0007669"/>
    <property type="project" value="TreeGrafter"/>
</dbReference>
<dbReference type="Gene3D" id="3.30.9.10">
    <property type="entry name" value="D-Amino Acid Oxidase, subunit A, domain 2"/>
    <property type="match status" value="1"/>
</dbReference>
<evidence type="ECO:0000259" key="2">
    <source>
        <dbReference type="Pfam" id="PF01266"/>
    </source>
</evidence>
<dbReference type="SUPFAM" id="SSF51905">
    <property type="entry name" value="FAD/NAD(P)-binding domain"/>
    <property type="match status" value="1"/>
</dbReference>
<dbReference type="Proteomes" id="UP000414233">
    <property type="component" value="Unassembled WGS sequence"/>
</dbReference>